<feature type="domain" description="Trehalase-like N-terminal" evidence="2">
    <location>
        <begin position="23"/>
        <end position="135"/>
    </location>
</feature>
<keyword evidence="4" id="KW-1185">Reference proteome</keyword>
<dbReference type="GO" id="GO:0005975">
    <property type="term" value="P:carbohydrate metabolic process"/>
    <property type="evidence" value="ECO:0007669"/>
    <property type="project" value="InterPro"/>
</dbReference>
<dbReference type="InterPro" id="IPR008928">
    <property type="entry name" value="6-hairpin_glycosidase_sf"/>
</dbReference>
<dbReference type="PANTHER" id="PTHR31616:SF0">
    <property type="entry name" value="GLUCAN 1,4-ALPHA-GLUCOSIDASE"/>
    <property type="match status" value="1"/>
</dbReference>
<comment type="caution">
    <text evidence="3">The sequence shown here is derived from an EMBL/GenBank/DDBJ whole genome shotgun (WGS) entry which is preliminary data.</text>
</comment>
<dbReference type="GO" id="GO:0004553">
    <property type="term" value="F:hydrolase activity, hydrolyzing O-glycosyl compounds"/>
    <property type="evidence" value="ECO:0007669"/>
    <property type="project" value="TreeGrafter"/>
</dbReference>
<feature type="domain" description="GH15-like" evidence="1">
    <location>
        <begin position="235"/>
        <end position="544"/>
    </location>
</feature>
<evidence type="ECO:0000313" key="3">
    <source>
        <dbReference type="EMBL" id="GAB52587.1"/>
    </source>
</evidence>
<dbReference type="SUPFAM" id="SSF48208">
    <property type="entry name" value="Six-hairpin glycosidases"/>
    <property type="match status" value="1"/>
</dbReference>
<dbReference type="EMBL" id="BAFF01000007">
    <property type="protein sequence ID" value="GAB52587.1"/>
    <property type="molecule type" value="Genomic_DNA"/>
</dbReference>
<evidence type="ECO:0000259" key="2">
    <source>
        <dbReference type="Pfam" id="PF19291"/>
    </source>
</evidence>
<dbReference type="InterPro" id="IPR045582">
    <property type="entry name" value="Trehalase-like_N"/>
</dbReference>
<dbReference type="eggNOG" id="COG3387">
    <property type="taxonomic scope" value="Bacteria"/>
</dbReference>
<dbReference type="InterPro" id="IPR012341">
    <property type="entry name" value="6hp_glycosidase-like_sf"/>
</dbReference>
<dbReference type="GeneID" id="92830440"/>
<dbReference type="InterPro" id="IPR011613">
    <property type="entry name" value="GH15-like"/>
</dbReference>
<dbReference type="Pfam" id="PF19291">
    <property type="entry name" value="TREH_N"/>
    <property type="match status" value="1"/>
</dbReference>
<evidence type="ECO:0000259" key="1">
    <source>
        <dbReference type="Pfam" id="PF00723"/>
    </source>
</evidence>
<sequence length="610" mass="68672">MKNQSYQNHQRINGYAGLGDYAAIGDGRSVALIAPDGAIDWWCAPNMDSPPLFDRILDASAGGFFQIAPVGDYQTERRYRENSNVLETCFTTASGMVRVTESLNSTFAGRLPWCELARRIECPEGEVELQLTFSPGTAACTRAPWIASSRLGDVVHIGDLMAMLRTPDDMVFTLKDDKRIEGKITLREGDRTLIALLVSQKEPLAVPSMESIDERIDNSDHAWRHWTGNLTYEGKYQPHVHRSALALKFLLYSPTGALAAAPTTSLPEGIGGEKNYDYRYAWIRDACLIIRAFAFIGALAECKAAFSWLTNTILRHEGSLRACYTLDGDIVPDETFLPLEGYMGSQPVRLGNNAQSQQQLSMYGDMLETAFLFVNAGHVLDLATSRLLAQLANECADFWRQDDSGIWELHERRHYTHSKIACWITLDIAICLADEGHIENTWRGRWEREKARISEWVETHCWSPTKQAYTFYAGTDRLDAALGLVWYYGLKVNPARMKSTYEAMVKELGHGTPMLYRYSDVEKEESTFVACSFWLVEAWARLGDEEKACGYMDQILETLCDKGNVETFNEMFDVRTGEWRGNVPQGLSHLALICAADALAGNRFWVKEET</sequence>
<reference evidence="3 4" key="1">
    <citation type="submission" date="2012-02" db="EMBL/GenBank/DDBJ databases">
        <title>Whole genome shotgun sequence of Escherichia hermannii NBRC 105704.</title>
        <authorList>
            <person name="Yoshida I."/>
            <person name="Hosoyama A."/>
            <person name="Tsuchikane K."/>
            <person name="Katsumata H."/>
            <person name="Yamazaki S."/>
            <person name="Fujita N."/>
        </authorList>
    </citation>
    <scope>NUCLEOTIDE SEQUENCE [LARGE SCALE GENOMIC DNA]</scope>
    <source>
        <strain evidence="3 4">NBRC 105704</strain>
    </source>
</reference>
<protein>
    <submittedName>
        <fullName evidence="3">Uncharacterized protein</fullName>
    </submittedName>
</protein>
<proteinExistence type="predicted"/>
<dbReference type="PANTHER" id="PTHR31616">
    <property type="entry name" value="TREHALASE"/>
    <property type="match status" value="1"/>
</dbReference>
<evidence type="ECO:0000313" key="4">
    <source>
        <dbReference type="Proteomes" id="UP000010297"/>
    </source>
</evidence>
<dbReference type="Pfam" id="PF00723">
    <property type="entry name" value="Glyco_hydro_15"/>
    <property type="match status" value="1"/>
</dbReference>
<gene>
    <name evidence="3" type="ORF">EH105704_07_01540</name>
</gene>
<accession>H5V3M9</accession>
<dbReference type="RefSeq" id="WP_002436602.1">
    <property type="nucleotide sequence ID" value="NZ_BAFF01000007.1"/>
</dbReference>
<dbReference type="Proteomes" id="UP000010297">
    <property type="component" value="Unassembled WGS sequence"/>
</dbReference>
<dbReference type="Gene3D" id="1.50.10.10">
    <property type="match status" value="1"/>
</dbReference>
<name>H5V3M9_ATLHE</name>
<dbReference type="AlphaFoldDB" id="H5V3M9"/>
<organism evidence="3 4">
    <name type="scientific">Atlantibacter hermannii NBRC 105704</name>
    <dbReference type="NCBI Taxonomy" id="1115512"/>
    <lineage>
        <taxon>Bacteria</taxon>
        <taxon>Pseudomonadati</taxon>
        <taxon>Pseudomonadota</taxon>
        <taxon>Gammaproteobacteria</taxon>
        <taxon>Enterobacterales</taxon>
        <taxon>Enterobacteriaceae</taxon>
        <taxon>Atlantibacter</taxon>
    </lineage>
</organism>